<feature type="domain" description="IBH1-like N-terminal" evidence="3">
    <location>
        <begin position="11"/>
        <end position="61"/>
    </location>
</feature>
<keyword evidence="2" id="KW-0804">Transcription</keyword>
<sequence length="206" mass="23784">MNNPHHANPRSLKSRFTTRFLRALTKIRAQKPISSSSPTEIFRRYRKIKVAADKSMAYSVRRPVKTKFRQAVIKNMKTTTTTTGEDAVGFGVEASELRELVPGGEAMNLCSLLDETAHYIKCLTTQQQKYKTKEEDGRYLIMDIELNKWEIEEKMGLMFMNEEMGRNIFNRLTIMSMQGAYMVKQNKDECQAQRPSWPGLNQLSSF</sequence>
<gene>
    <name evidence="4" type="ORF">F3Y22_tig00111088pilonHSYRG00046</name>
</gene>
<dbReference type="AlphaFoldDB" id="A0A6A2Z434"/>
<evidence type="ECO:0000259" key="3">
    <source>
        <dbReference type="Pfam" id="PF26576"/>
    </source>
</evidence>
<reference evidence="4" key="1">
    <citation type="submission" date="2019-09" db="EMBL/GenBank/DDBJ databases">
        <title>Draft genome information of white flower Hibiscus syriacus.</title>
        <authorList>
            <person name="Kim Y.-M."/>
        </authorList>
    </citation>
    <scope>NUCLEOTIDE SEQUENCE [LARGE SCALE GENOMIC DNA]</scope>
    <source>
        <strain evidence="4">YM2019G1</strain>
    </source>
</reference>
<protein>
    <recommendedName>
        <fullName evidence="3">IBH1-like N-terminal domain-containing protein</fullName>
    </recommendedName>
</protein>
<keyword evidence="5" id="KW-1185">Reference proteome</keyword>
<dbReference type="InterPro" id="IPR059002">
    <property type="entry name" value="IBH1_N"/>
</dbReference>
<evidence type="ECO:0000256" key="2">
    <source>
        <dbReference type="ARBA" id="ARBA00023163"/>
    </source>
</evidence>
<dbReference type="GO" id="GO:0006355">
    <property type="term" value="P:regulation of DNA-templated transcription"/>
    <property type="evidence" value="ECO:0007669"/>
    <property type="project" value="InterPro"/>
</dbReference>
<name>A0A6A2Z434_HIBSY</name>
<evidence type="ECO:0000313" key="4">
    <source>
        <dbReference type="EMBL" id="KAE8685865.1"/>
    </source>
</evidence>
<keyword evidence="1" id="KW-0805">Transcription regulation</keyword>
<evidence type="ECO:0000256" key="1">
    <source>
        <dbReference type="ARBA" id="ARBA00023015"/>
    </source>
</evidence>
<dbReference type="InterPro" id="IPR044660">
    <property type="entry name" value="IBH1-like"/>
</dbReference>
<dbReference type="PANTHER" id="PTHR33124">
    <property type="entry name" value="TRANSCRIPTION FACTOR IBH1-LIKE 1"/>
    <property type="match status" value="1"/>
</dbReference>
<dbReference type="Pfam" id="PF26576">
    <property type="entry name" value="IBH1_N"/>
    <property type="match status" value="1"/>
</dbReference>
<organism evidence="4 5">
    <name type="scientific">Hibiscus syriacus</name>
    <name type="common">Rose of Sharon</name>
    <dbReference type="NCBI Taxonomy" id="106335"/>
    <lineage>
        <taxon>Eukaryota</taxon>
        <taxon>Viridiplantae</taxon>
        <taxon>Streptophyta</taxon>
        <taxon>Embryophyta</taxon>
        <taxon>Tracheophyta</taxon>
        <taxon>Spermatophyta</taxon>
        <taxon>Magnoliopsida</taxon>
        <taxon>eudicotyledons</taxon>
        <taxon>Gunneridae</taxon>
        <taxon>Pentapetalae</taxon>
        <taxon>rosids</taxon>
        <taxon>malvids</taxon>
        <taxon>Malvales</taxon>
        <taxon>Malvaceae</taxon>
        <taxon>Malvoideae</taxon>
        <taxon>Hibiscus</taxon>
    </lineage>
</organism>
<proteinExistence type="predicted"/>
<dbReference type="EMBL" id="VEPZ02001227">
    <property type="protein sequence ID" value="KAE8685865.1"/>
    <property type="molecule type" value="Genomic_DNA"/>
</dbReference>
<accession>A0A6A2Z434</accession>
<comment type="caution">
    <text evidence="4">The sequence shown here is derived from an EMBL/GenBank/DDBJ whole genome shotgun (WGS) entry which is preliminary data.</text>
</comment>
<dbReference type="Proteomes" id="UP000436088">
    <property type="component" value="Unassembled WGS sequence"/>
</dbReference>
<evidence type="ECO:0000313" key="5">
    <source>
        <dbReference type="Proteomes" id="UP000436088"/>
    </source>
</evidence>
<dbReference type="PANTHER" id="PTHR33124:SF40">
    <property type="entry name" value="TRANSCRIPTION FACTOR IBH1"/>
    <property type="match status" value="1"/>
</dbReference>